<dbReference type="HOGENOM" id="CLU_153790_0_0_4"/>
<accession>A1VLF2</accession>
<dbReference type="EMBL" id="CP000529">
    <property type="protein sequence ID" value="ABM36480.1"/>
    <property type="molecule type" value="Genomic_DNA"/>
</dbReference>
<dbReference type="InterPro" id="IPR013087">
    <property type="entry name" value="Znf_C2H2_type"/>
</dbReference>
<keyword evidence="3" id="KW-1185">Reference proteome</keyword>
<feature type="domain" description="C2H2-type" evidence="1">
    <location>
        <begin position="76"/>
        <end position="96"/>
    </location>
</feature>
<reference evidence="3" key="1">
    <citation type="journal article" date="2009" name="Environ. Microbiol.">
        <title>The genome of Polaromonas naphthalenivorans strain CJ2, isolated from coal tar-contaminated sediment, reveals physiological and metabolic versatility and evolution through extensive horizontal gene transfer.</title>
        <authorList>
            <person name="Yagi J.M."/>
            <person name="Sims D."/>
            <person name="Brettin T."/>
            <person name="Bruce D."/>
            <person name="Madsen E.L."/>
        </authorList>
    </citation>
    <scope>NUCLEOTIDE SEQUENCE [LARGE SCALE GENOMIC DNA]</scope>
    <source>
        <strain evidence="3">CJ2</strain>
    </source>
</reference>
<dbReference type="Pfam" id="PF08882">
    <property type="entry name" value="Acetone_carb_G"/>
    <property type="match status" value="1"/>
</dbReference>
<dbReference type="PROSITE" id="PS00028">
    <property type="entry name" value="ZINC_FINGER_C2H2_1"/>
    <property type="match status" value="1"/>
</dbReference>
<gene>
    <name evidence="2" type="ordered locus">Pnap_1164</name>
</gene>
<dbReference type="RefSeq" id="WP_011800573.1">
    <property type="nucleotide sequence ID" value="NC_008781.1"/>
</dbReference>
<proteinExistence type="predicted"/>
<evidence type="ECO:0000313" key="2">
    <source>
        <dbReference type="EMBL" id="ABM36480.1"/>
    </source>
</evidence>
<evidence type="ECO:0000259" key="1">
    <source>
        <dbReference type="PROSITE" id="PS00028"/>
    </source>
</evidence>
<dbReference type="STRING" id="365044.Pnap_1164"/>
<dbReference type="InterPro" id="IPR016750">
    <property type="entry name" value="Aceto_COase_bsu/gsu"/>
</dbReference>
<dbReference type="AlphaFoldDB" id="A1VLF2"/>
<dbReference type="Proteomes" id="UP000000644">
    <property type="component" value="Chromosome"/>
</dbReference>
<dbReference type="eggNOG" id="COG4647">
    <property type="taxonomic scope" value="Bacteria"/>
</dbReference>
<protein>
    <submittedName>
        <fullName evidence="2">Acetone carboxylase gamma subunit-like protein</fullName>
    </submittedName>
</protein>
<sequence length="133" mass="15452">MKVLMTEYLRLDLDAEQWECRVCDHSIGSATKGYKEGLLVYNRDPREIHPPIIDPEQYRFTFSPDPEWVRILEYYCPHCGTMVETEYAIPGHPPLHDMEPSLPAMREQWARRQEIKDTVVGPAVSSDSDGHKH</sequence>
<name>A1VLF2_POLNA</name>
<dbReference type="KEGG" id="pna:Pnap_1164"/>
<evidence type="ECO:0000313" key="3">
    <source>
        <dbReference type="Proteomes" id="UP000000644"/>
    </source>
</evidence>
<organism evidence="2 3">
    <name type="scientific">Polaromonas naphthalenivorans (strain CJ2)</name>
    <dbReference type="NCBI Taxonomy" id="365044"/>
    <lineage>
        <taxon>Bacteria</taxon>
        <taxon>Pseudomonadati</taxon>
        <taxon>Pseudomonadota</taxon>
        <taxon>Betaproteobacteria</taxon>
        <taxon>Burkholderiales</taxon>
        <taxon>Comamonadaceae</taxon>
        <taxon>Polaromonas</taxon>
    </lineage>
</organism>